<evidence type="ECO:0000259" key="2">
    <source>
        <dbReference type="Pfam" id="PF12158"/>
    </source>
</evidence>
<dbReference type="EMBL" id="BAAAPC010000029">
    <property type="protein sequence ID" value="GAA2015118.1"/>
    <property type="molecule type" value="Genomic_DNA"/>
</dbReference>
<accession>A0ABP5F2V5</accession>
<organism evidence="3 4">
    <name type="scientific">Nocardiopsis rhodophaea</name>
    <dbReference type="NCBI Taxonomy" id="280238"/>
    <lineage>
        <taxon>Bacteria</taxon>
        <taxon>Bacillati</taxon>
        <taxon>Actinomycetota</taxon>
        <taxon>Actinomycetes</taxon>
        <taxon>Streptosporangiales</taxon>
        <taxon>Nocardiopsidaceae</taxon>
        <taxon>Nocardiopsis</taxon>
    </lineage>
</organism>
<feature type="domain" description="DUF3592" evidence="2">
    <location>
        <begin position="43"/>
        <end position="118"/>
    </location>
</feature>
<keyword evidence="1" id="KW-1133">Transmembrane helix</keyword>
<feature type="transmembrane region" description="Helical" evidence="1">
    <location>
        <begin position="6"/>
        <end position="30"/>
    </location>
</feature>
<keyword evidence="1" id="KW-0472">Membrane</keyword>
<dbReference type="Pfam" id="PF12158">
    <property type="entry name" value="DUF3592"/>
    <property type="match status" value="1"/>
</dbReference>
<evidence type="ECO:0000256" key="1">
    <source>
        <dbReference type="SAM" id="Phobius"/>
    </source>
</evidence>
<sequence length="149" mass="15880">MANDDGTLLILTAAFGLFGLAFAALGIFFLRREKVYRTRGVAVPGHVTDVVTRVSSGGGRRGGGPRTYYHPVVAYRTLEGHGIHERAAIGTNPPRYRPGQSVQVLYLPESPASFHVAGDPSGTFMGYAFTIFGLIFIAVSVVVLVTGVL</sequence>
<evidence type="ECO:0000313" key="4">
    <source>
        <dbReference type="Proteomes" id="UP001501585"/>
    </source>
</evidence>
<dbReference type="Proteomes" id="UP001501585">
    <property type="component" value="Unassembled WGS sequence"/>
</dbReference>
<keyword evidence="1" id="KW-0812">Transmembrane</keyword>
<proteinExistence type="predicted"/>
<reference evidence="4" key="1">
    <citation type="journal article" date="2019" name="Int. J. Syst. Evol. Microbiol.">
        <title>The Global Catalogue of Microorganisms (GCM) 10K type strain sequencing project: providing services to taxonomists for standard genome sequencing and annotation.</title>
        <authorList>
            <consortium name="The Broad Institute Genomics Platform"/>
            <consortium name="The Broad Institute Genome Sequencing Center for Infectious Disease"/>
            <person name="Wu L."/>
            <person name="Ma J."/>
        </authorList>
    </citation>
    <scope>NUCLEOTIDE SEQUENCE [LARGE SCALE GENOMIC DNA]</scope>
    <source>
        <strain evidence="4">JCM 15313</strain>
    </source>
</reference>
<gene>
    <name evidence="3" type="ORF">GCM10009799_49190</name>
</gene>
<protein>
    <recommendedName>
        <fullName evidence="2">DUF3592 domain-containing protein</fullName>
    </recommendedName>
</protein>
<evidence type="ECO:0000313" key="3">
    <source>
        <dbReference type="EMBL" id="GAA2015118.1"/>
    </source>
</evidence>
<dbReference type="InterPro" id="IPR021994">
    <property type="entry name" value="DUF3592"/>
</dbReference>
<dbReference type="RefSeq" id="WP_344108217.1">
    <property type="nucleotide sequence ID" value="NZ_BAAAPC010000029.1"/>
</dbReference>
<keyword evidence="4" id="KW-1185">Reference proteome</keyword>
<comment type="caution">
    <text evidence="3">The sequence shown here is derived from an EMBL/GenBank/DDBJ whole genome shotgun (WGS) entry which is preliminary data.</text>
</comment>
<feature type="transmembrane region" description="Helical" evidence="1">
    <location>
        <begin position="124"/>
        <end position="148"/>
    </location>
</feature>
<name>A0ABP5F2V5_9ACTN</name>